<dbReference type="Gene3D" id="3.30.1150.10">
    <property type="match status" value="1"/>
</dbReference>
<protein>
    <submittedName>
        <fullName evidence="3">Gram-negative bacterial tonB protein</fullName>
    </submittedName>
    <submittedName>
        <fullName evidence="2">TonB family C-terminal domain-containing protein</fullName>
    </submittedName>
</protein>
<evidence type="ECO:0000259" key="1">
    <source>
        <dbReference type="Pfam" id="PF03544"/>
    </source>
</evidence>
<dbReference type="OrthoDB" id="1265378at2"/>
<reference evidence="3 5" key="2">
    <citation type="submission" date="2018-06" db="EMBL/GenBank/DDBJ databases">
        <authorList>
            <consortium name="Pathogen Informatics"/>
            <person name="Doyle S."/>
        </authorList>
    </citation>
    <scope>NUCLEOTIDE SEQUENCE [LARGE SCALE GENOMIC DNA]</scope>
    <source>
        <strain evidence="3 5">NCTC13560</strain>
    </source>
</reference>
<dbReference type="InterPro" id="IPR037682">
    <property type="entry name" value="TonB_C"/>
</dbReference>
<proteinExistence type="predicted"/>
<evidence type="ECO:0000313" key="3">
    <source>
        <dbReference type="EMBL" id="SUX42271.1"/>
    </source>
</evidence>
<dbReference type="Proteomes" id="UP000255231">
    <property type="component" value="Unassembled WGS sequence"/>
</dbReference>
<feature type="domain" description="TonB C-terminal" evidence="1">
    <location>
        <begin position="170"/>
        <end position="237"/>
    </location>
</feature>
<evidence type="ECO:0000313" key="2">
    <source>
        <dbReference type="EMBL" id="SIQ79200.1"/>
    </source>
</evidence>
<dbReference type="Pfam" id="PF03544">
    <property type="entry name" value="TonB_C"/>
    <property type="match status" value="1"/>
</dbReference>
<gene>
    <name evidence="3" type="ORF">NCTC13560_01088</name>
    <name evidence="2" type="ORF">SAMN05421682_108153</name>
</gene>
<organism evidence="3 5">
    <name type="scientific">Chryseobacterium indoltheticum</name>
    <dbReference type="NCBI Taxonomy" id="254"/>
    <lineage>
        <taxon>Bacteria</taxon>
        <taxon>Pseudomonadati</taxon>
        <taxon>Bacteroidota</taxon>
        <taxon>Flavobacteriia</taxon>
        <taxon>Flavobacteriales</taxon>
        <taxon>Weeksellaceae</taxon>
        <taxon>Chryseobacterium group</taxon>
        <taxon>Chryseobacterium</taxon>
    </lineage>
</organism>
<dbReference type="RefSeq" id="WP_076561298.1">
    <property type="nucleotide sequence ID" value="NZ_CP033929.1"/>
</dbReference>
<keyword evidence="4" id="KW-1185">Reference proteome</keyword>
<accession>A0A381F6S9</accession>
<dbReference type="AlphaFoldDB" id="A0A381F6S9"/>
<dbReference type="EMBL" id="FTMF01000008">
    <property type="protein sequence ID" value="SIQ79200.1"/>
    <property type="molecule type" value="Genomic_DNA"/>
</dbReference>
<name>A0A381F6S9_9FLAO</name>
<dbReference type="Proteomes" id="UP000185725">
    <property type="component" value="Unassembled WGS sequence"/>
</dbReference>
<dbReference type="GeneID" id="303672543"/>
<sequence>MMRYKFYVFLFLLSTLFFKAQILDEYPKKQDFYEGGLTGFYKEAHDYLVKSNAKECDNNQIYQPRIIVTKEKVIKLIQDSDPENISKNKCAYDLSMEIIKNLEKWKPAEVKGMQFGAITEFIIYPPDLMADYKPGYDGQSFIKYAKYPTGFKEFQREFNANFRTLFRDYQIQGVINLEFYINQKGQISNIRIYPPVDNKAFNVDVIRTMRRLDKTWMPAIYSNIPIKQRIAFPVQFTTSFTEHRTGDEN</sequence>
<dbReference type="KEGG" id="cil:EG358_02430"/>
<dbReference type="EMBL" id="UFVS01000001">
    <property type="protein sequence ID" value="SUX42271.1"/>
    <property type="molecule type" value="Genomic_DNA"/>
</dbReference>
<dbReference type="GO" id="GO:0055085">
    <property type="term" value="P:transmembrane transport"/>
    <property type="evidence" value="ECO:0007669"/>
    <property type="project" value="InterPro"/>
</dbReference>
<evidence type="ECO:0000313" key="4">
    <source>
        <dbReference type="Proteomes" id="UP000185725"/>
    </source>
</evidence>
<evidence type="ECO:0000313" key="5">
    <source>
        <dbReference type="Proteomes" id="UP000255231"/>
    </source>
</evidence>
<dbReference type="SUPFAM" id="SSF74653">
    <property type="entry name" value="TolA/TonB C-terminal domain"/>
    <property type="match status" value="1"/>
</dbReference>
<reference evidence="2 4" key="1">
    <citation type="submission" date="2017-01" db="EMBL/GenBank/DDBJ databases">
        <authorList>
            <person name="Varghese N."/>
            <person name="Submissions S."/>
        </authorList>
    </citation>
    <scope>NUCLEOTIDE SEQUENCE [LARGE SCALE GENOMIC DNA]</scope>
    <source>
        <strain evidence="2 4">ATCC 27950</strain>
    </source>
</reference>